<protein>
    <submittedName>
        <fullName evidence="1">Uncharacterized protein</fullName>
    </submittedName>
</protein>
<dbReference type="Proteomes" id="UP000823611">
    <property type="component" value="Unassembled WGS sequence"/>
</dbReference>
<proteinExistence type="predicted"/>
<accession>A0A9D9DU24</accession>
<reference evidence="1" key="2">
    <citation type="journal article" date="2021" name="PeerJ">
        <title>Extensive microbial diversity within the chicken gut microbiome revealed by metagenomics and culture.</title>
        <authorList>
            <person name="Gilroy R."/>
            <person name="Ravi A."/>
            <person name="Getino M."/>
            <person name="Pursley I."/>
            <person name="Horton D.L."/>
            <person name="Alikhan N.F."/>
            <person name="Baker D."/>
            <person name="Gharbi K."/>
            <person name="Hall N."/>
            <person name="Watson M."/>
            <person name="Adriaenssens E.M."/>
            <person name="Foster-Nyarko E."/>
            <person name="Jarju S."/>
            <person name="Secka A."/>
            <person name="Antonio M."/>
            <person name="Oren A."/>
            <person name="Chaudhuri R.R."/>
            <person name="La Ragione R."/>
            <person name="Hildebrand F."/>
            <person name="Pallen M.J."/>
        </authorList>
    </citation>
    <scope>NUCLEOTIDE SEQUENCE</scope>
    <source>
        <strain evidence="1">F6-4510</strain>
    </source>
</reference>
<dbReference type="AlphaFoldDB" id="A0A9D9DU24"/>
<dbReference type="InterPro" id="IPR049254">
    <property type="entry name" value="Phage_tail_terminator"/>
</dbReference>
<evidence type="ECO:0000313" key="1">
    <source>
        <dbReference type="EMBL" id="MBO8434147.1"/>
    </source>
</evidence>
<name>A0A9D9DU24_9FIRM</name>
<evidence type="ECO:0000313" key="2">
    <source>
        <dbReference type="Proteomes" id="UP000823611"/>
    </source>
</evidence>
<organism evidence="1 2">
    <name type="scientific">Candidatus Fimicola merdigallinarum</name>
    <dbReference type="NCBI Taxonomy" id="2840819"/>
    <lineage>
        <taxon>Bacteria</taxon>
        <taxon>Bacillati</taxon>
        <taxon>Bacillota</taxon>
        <taxon>Clostridia</taxon>
        <taxon>Lachnospirales</taxon>
        <taxon>Lachnospiraceae</taxon>
        <taxon>Lachnospiraceae incertae sedis</taxon>
        <taxon>Candidatus Fimicola</taxon>
    </lineage>
</organism>
<dbReference type="Pfam" id="PF20765">
    <property type="entry name" value="Phage_tail_terminator_8"/>
    <property type="match status" value="1"/>
</dbReference>
<dbReference type="EMBL" id="JADIMX010000044">
    <property type="protein sequence ID" value="MBO8434147.1"/>
    <property type="molecule type" value="Genomic_DNA"/>
</dbReference>
<comment type="caution">
    <text evidence="1">The sequence shown here is derived from an EMBL/GenBank/DDBJ whole genome shotgun (WGS) entry which is preliminary data.</text>
</comment>
<sequence length="136" mass="15647">MINDIVKGIGKAIRDEFGSDYNIHTEEVKQGLKEPCFFISVLNPQYEQVLGKRYLISCNCMVQYITEGGREECNDVAERLFDCLEIITVSGDIVRGTNMSFEVVDGILNFNVSYKIYVYKITDKINMEELKQIREV</sequence>
<gene>
    <name evidence="1" type="ORF">IAC55_02330</name>
</gene>
<reference evidence="1" key="1">
    <citation type="submission" date="2020-10" db="EMBL/GenBank/DDBJ databases">
        <authorList>
            <person name="Gilroy R."/>
        </authorList>
    </citation>
    <scope>NUCLEOTIDE SEQUENCE</scope>
    <source>
        <strain evidence="1">F6-4510</strain>
    </source>
</reference>